<dbReference type="NCBIfam" id="TIGR03860">
    <property type="entry name" value="FMN_nitrolo"/>
    <property type="match status" value="1"/>
</dbReference>
<evidence type="ECO:0000256" key="4">
    <source>
        <dbReference type="ARBA" id="ARBA00023033"/>
    </source>
</evidence>
<evidence type="ECO:0000256" key="1">
    <source>
        <dbReference type="ARBA" id="ARBA00022630"/>
    </source>
</evidence>
<feature type="binding site" evidence="6">
    <location>
        <position position="223"/>
    </location>
    <ligand>
        <name>FMN</name>
        <dbReference type="ChEBI" id="CHEBI:58210"/>
    </ligand>
</feature>
<dbReference type="PIRSF" id="PIRSF000337">
    <property type="entry name" value="NTA_MOA"/>
    <property type="match status" value="1"/>
</dbReference>
<keyword evidence="3" id="KW-0560">Oxidoreductase</keyword>
<dbReference type="Pfam" id="PF00296">
    <property type="entry name" value="Bac_luciferase"/>
    <property type="match status" value="1"/>
</dbReference>
<comment type="caution">
    <text evidence="8">The sequence shown here is derived from an EMBL/GenBank/DDBJ whole genome shotgun (WGS) entry which is preliminary data.</text>
</comment>
<keyword evidence="4" id="KW-0503">Monooxygenase</keyword>
<dbReference type="GO" id="GO:0004497">
    <property type="term" value="F:monooxygenase activity"/>
    <property type="evidence" value="ECO:0007669"/>
    <property type="project" value="UniProtKB-KW"/>
</dbReference>
<organism evidence="8 9">
    <name type="scientific">Phyllobacterium myrsinacearum</name>
    <dbReference type="NCBI Taxonomy" id="28101"/>
    <lineage>
        <taxon>Bacteria</taxon>
        <taxon>Pseudomonadati</taxon>
        <taxon>Pseudomonadota</taxon>
        <taxon>Alphaproteobacteria</taxon>
        <taxon>Hyphomicrobiales</taxon>
        <taxon>Phyllobacteriaceae</taxon>
        <taxon>Phyllobacterium</taxon>
    </lineage>
</organism>
<dbReference type="InterPro" id="IPR011251">
    <property type="entry name" value="Luciferase-like_dom"/>
</dbReference>
<evidence type="ECO:0000313" key="8">
    <source>
        <dbReference type="EMBL" id="PRD55653.1"/>
    </source>
</evidence>
<keyword evidence="2 6" id="KW-0288">FMN</keyword>
<feature type="binding site" evidence="6">
    <location>
        <position position="224"/>
    </location>
    <ligand>
        <name>FMN</name>
        <dbReference type="ChEBI" id="CHEBI:58210"/>
    </ligand>
</feature>
<dbReference type="InterPro" id="IPR016215">
    <property type="entry name" value="NTA_MOA"/>
</dbReference>
<dbReference type="RefSeq" id="WP_105733605.1">
    <property type="nucleotide sequence ID" value="NZ_QGTP01000005.1"/>
</dbReference>
<evidence type="ECO:0000313" key="9">
    <source>
        <dbReference type="Proteomes" id="UP000238563"/>
    </source>
</evidence>
<dbReference type="Proteomes" id="UP000238563">
    <property type="component" value="Unassembled WGS sequence"/>
</dbReference>
<dbReference type="GO" id="GO:0016705">
    <property type="term" value="F:oxidoreductase activity, acting on paired donors, with incorporation or reduction of molecular oxygen"/>
    <property type="evidence" value="ECO:0007669"/>
    <property type="project" value="InterPro"/>
</dbReference>
<dbReference type="InterPro" id="IPR051260">
    <property type="entry name" value="Diverse_substr_monoxygenases"/>
</dbReference>
<feature type="binding site" evidence="6">
    <location>
        <position position="153"/>
    </location>
    <ligand>
        <name>FMN</name>
        <dbReference type="ChEBI" id="CHEBI:58210"/>
    </ligand>
</feature>
<feature type="binding site" evidence="6">
    <location>
        <position position="149"/>
    </location>
    <ligand>
        <name>FMN</name>
        <dbReference type="ChEBI" id="CHEBI:58210"/>
    </ligand>
</feature>
<accession>A0A2S9JQZ0</accession>
<dbReference type="SUPFAM" id="SSF51679">
    <property type="entry name" value="Bacterial luciferase-like"/>
    <property type="match status" value="1"/>
</dbReference>
<evidence type="ECO:0000256" key="2">
    <source>
        <dbReference type="ARBA" id="ARBA00022643"/>
    </source>
</evidence>
<dbReference type="PANTHER" id="PTHR30011">
    <property type="entry name" value="ALKANESULFONATE MONOOXYGENASE-RELATED"/>
    <property type="match status" value="1"/>
</dbReference>
<feature type="binding site" evidence="6">
    <location>
        <position position="99"/>
    </location>
    <ligand>
        <name>FMN</name>
        <dbReference type="ChEBI" id="CHEBI:58210"/>
    </ligand>
</feature>
<sequence length="460" mass="51037">MPRRQMILAGFFFNPQGDHRLSWRHPRAPGREFLDLDYYRRLAEAAERAKLDTIFIADHLGIWDTYGSGLAHYANPRLEPLSLVSALSAVTKDIGFMVTASSSYNEPFNTARMFASMDHISRGRVAWNVVTSALEEEAANFGRDANIEHAVRYERAAEFLDVAKALWDSWEDDALVIDKATGLFAHREHVHYLDHRGKHFKVKGPLNVPRPPQGHPVIVQAGSSDAGRNLAAAHADVHFAVIRSEAEGLSYRADINSRLAKYGRAPESLKLLPGILPIVAASASEAQEKQDYLETLMLDAVAVDLLSSWAGVDLSRYPLDGPVPDLPDEGTFNGWRTWLALVKDDANKGLSIRQLARKIANTGSVPLVAGTASQVADQLEAWFVSGVADGYNLMFPLLPEDWLNFMQTVVPELQRRGLFRTEYEPGTLRDRLGLARPQNAFAARREAPDRVRAGKAGIRP</sequence>
<dbReference type="OrthoDB" id="9779442at2"/>
<dbReference type="AlphaFoldDB" id="A0A2S9JQZ0"/>
<dbReference type="Gene3D" id="3.20.20.30">
    <property type="entry name" value="Luciferase-like domain"/>
    <property type="match status" value="1"/>
</dbReference>
<feature type="binding site" evidence="6">
    <location>
        <position position="58"/>
    </location>
    <ligand>
        <name>FMN</name>
        <dbReference type="ChEBI" id="CHEBI:58210"/>
    </ligand>
</feature>
<evidence type="ECO:0000256" key="5">
    <source>
        <dbReference type="ARBA" id="ARBA00033748"/>
    </source>
</evidence>
<evidence type="ECO:0000256" key="6">
    <source>
        <dbReference type="PIRSR" id="PIRSR000337-1"/>
    </source>
</evidence>
<name>A0A2S9JQZ0_9HYPH</name>
<dbReference type="EMBL" id="PVBT01000002">
    <property type="protein sequence ID" value="PRD55653.1"/>
    <property type="molecule type" value="Genomic_DNA"/>
</dbReference>
<proteinExistence type="inferred from homology"/>
<evidence type="ECO:0000256" key="3">
    <source>
        <dbReference type="ARBA" id="ARBA00023002"/>
    </source>
</evidence>
<gene>
    <name evidence="8" type="ORF">C5750_09460</name>
</gene>
<reference evidence="8 9" key="1">
    <citation type="submission" date="2018-02" db="EMBL/GenBank/DDBJ databases">
        <title>The draft genome of Phyllobacterium myrsinacearum DSM5892.</title>
        <authorList>
            <person name="Li L."/>
            <person name="Liu L."/>
            <person name="Zhang X."/>
            <person name="Wang T."/>
        </authorList>
    </citation>
    <scope>NUCLEOTIDE SEQUENCE [LARGE SCALE GENOMIC DNA]</scope>
    <source>
        <strain evidence="8 9">DSM 5892</strain>
    </source>
</reference>
<keyword evidence="1 6" id="KW-0285">Flavoprotein</keyword>
<feature type="domain" description="Luciferase-like" evidence="7">
    <location>
        <begin position="24"/>
        <end position="387"/>
    </location>
</feature>
<keyword evidence="9" id="KW-1185">Reference proteome</keyword>
<comment type="similarity">
    <text evidence="5">Belongs to the NtaA/SnaA/DszA monooxygenase family.</text>
</comment>
<dbReference type="InterPro" id="IPR036661">
    <property type="entry name" value="Luciferase-like_sf"/>
</dbReference>
<dbReference type="PANTHER" id="PTHR30011:SF16">
    <property type="entry name" value="C2H2 FINGER DOMAIN TRANSCRIPTION FACTOR (EUROFUNG)-RELATED"/>
    <property type="match status" value="1"/>
</dbReference>
<protein>
    <submittedName>
        <fullName evidence="8">LLM class flavin-dependent oxidoreductase</fullName>
    </submittedName>
</protein>
<dbReference type="CDD" id="cd01095">
    <property type="entry name" value="Nitrilotriacetate_monoxgenase"/>
    <property type="match status" value="1"/>
</dbReference>
<evidence type="ECO:0000259" key="7">
    <source>
        <dbReference type="Pfam" id="PF00296"/>
    </source>
</evidence>